<feature type="binding site" evidence="8">
    <location>
        <position position="47"/>
    </location>
    <ligand>
        <name>Na(+)</name>
        <dbReference type="ChEBI" id="CHEBI:29101"/>
        <label>1</label>
    </ligand>
</feature>
<feature type="transmembrane region" description="Helical" evidence="10">
    <location>
        <begin position="207"/>
        <end position="228"/>
    </location>
</feature>
<dbReference type="PANTHER" id="PTHR11616:SF240">
    <property type="entry name" value="BLOATED TUBULES, ISOFORM B-RELATED"/>
    <property type="match status" value="1"/>
</dbReference>
<protein>
    <submittedName>
        <fullName evidence="11">Uncharacterized protein</fullName>
    </submittedName>
</protein>
<keyword evidence="5" id="KW-0769">Symport</keyword>
<keyword evidence="8" id="KW-0479">Metal-binding</keyword>
<feature type="binding site" evidence="8">
    <location>
        <position position="111"/>
    </location>
    <ligand>
        <name>Na(+)</name>
        <dbReference type="ChEBI" id="CHEBI:29101"/>
        <label>1</label>
    </ligand>
</feature>
<organism evidence="11 12">
    <name type="scientific">Ranatra chinensis</name>
    <dbReference type="NCBI Taxonomy" id="642074"/>
    <lineage>
        <taxon>Eukaryota</taxon>
        <taxon>Metazoa</taxon>
        <taxon>Ecdysozoa</taxon>
        <taxon>Arthropoda</taxon>
        <taxon>Hexapoda</taxon>
        <taxon>Insecta</taxon>
        <taxon>Pterygota</taxon>
        <taxon>Neoptera</taxon>
        <taxon>Paraneoptera</taxon>
        <taxon>Hemiptera</taxon>
        <taxon>Heteroptera</taxon>
        <taxon>Panheteroptera</taxon>
        <taxon>Nepomorpha</taxon>
        <taxon>Nepidae</taxon>
        <taxon>Ranatrinae</taxon>
        <taxon>Ranatra</taxon>
    </lineage>
</organism>
<evidence type="ECO:0000256" key="3">
    <source>
        <dbReference type="ARBA" id="ARBA00022448"/>
    </source>
</evidence>
<dbReference type="AlphaFoldDB" id="A0ABD0Y0P6"/>
<feature type="region of interest" description="Disordered" evidence="9">
    <location>
        <begin position="356"/>
        <end position="399"/>
    </location>
</feature>
<keyword evidence="12" id="KW-1185">Reference proteome</keyword>
<keyword evidence="3" id="KW-0813">Transport</keyword>
<feature type="binding site" evidence="8">
    <location>
        <position position="15"/>
    </location>
    <ligand>
        <name>Na(+)</name>
        <dbReference type="ChEBI" id="CHEBI:29101"/>
        <label>1</label>
    </ligand>
</feature>
<reference evidence="11 12" key="1">
    <citation type="submission" date="2024-07" db="EMBL/GenBank/DDBJ databases">
        <title>Chromosome-level genome assembly of the water stick insect Ranatra chinensis (Heteroptera: Nepidae).</title>
        <authorList>
            <person name="Liu X."/>
        </authorList>
    </citation>
    <scope>NUCLEOTIDE SEQUENCE [LARGE SCALE GENOMIC DNA]</scope>
    <source>
        <strain evidence="11">Cailab_2021Rc</strain>
        <tissue evidence="11">Muscle</tissue>
    </source>
</reference>
<dbReference type="InterPro" id="IPR000175">
    <property type="entry name" value="Na/ntran_symport"/>
</dbReference>
<proteinExistence type="inferred from homology"/>
<dbReference type="PROSITE" id="PS50267">
    <property type="entry name" value="NA_NEUROTRAN_SYMP_3"/>
    <property type="match status" value="1"/>
</dbReference>
<dbReference type="Pfam" id="PF00209">
    <property type="entry name" value="SNF"/>
    <property type="match status" value="1"/>
</dbReference>
<dbReference type="Proteomes" id="UP001558652">
    <property type="component" value="Unassembled WGS sequence"/>
</dbReference>
<comment type="subcellular location">
    <subcellularLocation>
        <location evidence="1">Membrane</location>
        <topology evidence="1">Multi-pass membrane protein</topology>
    </subcellularLocation>
</comment>
<feature type="transmembrane region" description="Helical" evidence="10">
    <location>
        <begin position="36"/>
        <end position="63"/>
    </location>
</feature>
<evidence type="ECO:0000256" key="1">
    <source>
        <dbReference type="ARBA" id="ARBA00004141"/>
    </source>
</evidence>
<feature type="transmembrane region" description="Helical" evidence="10">
    <location>
        <begin position="131"/>
        <end position="153"/>
    </location>
</feature>
<dbReference type="GO" id="GO:0015293">
    <property type="term" value="F:symporter activity"/>
    <property type="evidence" value="ECO:0007669"/>
    <property type="project" value="UniProtKB-KW"/>
</dbReference>
<dbReference type="InterPro" id="IPR037272">
    <property type="entry name" value="SNS_sf"/>
</dbReference>
<feature type="non-terminal residue" evidence="11">
    <location>
        <position position="1"/>
    </location>
</feature>
<evidence type="ECO:0000313" key="11">
    <source>
        <dbReference type="EMBL" id="KAL1117046.1"/>
    </source>
</evidence>
<feature type="transmembrane region" description="Helical" evidence="10">
    <location>
        <begin position="6"/>
        <end position="24"/>
    </location>
</feature>
<keyword evidence="4 10" id="KW-0812">Transmembrane</keyword>
<accession>A0ABD0Y0P6</accession>
<dbReference type="EMBL" id="JBFDAA010000016">
    <property type="protein sequence ID" value="KAL1117046.1"/>
    <property type="molecule type" value="Genomic_DNA"/>
</dbReference>
<evidence type="ECO:0000256" key="8">
    <source>
        <dbReference type="PIRSR" id="PIRSR600175-1"/>
    </source>
</evidence>
<evidence type="ECO:0000256" key="5">
    <source>
        <dbReference type="ARBA" id="ARBA00022847"/>
    </source>
</evidence>
<comment type="similarity">
    <text evidence="2">Belongs to the sodium:neurotransmitter symporter (SNF) (TC 2.A.22) family.</text>
</comment>
<evidence type="ECO:0000313" key="12">
    <source>
        <dbReference type="Proteomes" id="UP001558652"/>
    </source>
</evidence>
<feature type="compositionally biased region" description="Basic and acidic residues" evidence="9">
    <location>
        <begin position="360"/>
        <end position="371"/>
    </location>
</feature>
<evidence type="ECO:0000256" key="6">
    <source>
        <dbReference type="ARBA" id="ARBA00022989"/>
    </source>
</evidence>
<keyword evidence="7 10" id="KW-0472">Membrane</keyword>
<gene>
    <name evidence="11" type="ORF">AAG570_004374</name>
</gene>
<comment type="caution">
    <text evidence="11">The sequence shown here is derived from an EMBL/GenBank/DDBJ whole genome shotgun (WGS) entry which is preliminary data.</text>
</comment>
<evidence type="ECO:0000256" key="2">
    <source>
        <dbReference type="ARBA" id="ARBA00006459"/>
    </source>
</evidence>
<sequence length="399" mass="45426">YFQTWYYAGIQVFLSAHIGFGNIVTCSGNIYSKNNAFWTSLIYTVANACVGIGSVILVYAWSAGPYPATSIQEELFVLTLVYNFVVASSSYETRWWAVLAYAFIILSGFTSVVCIVYSASVIFVVETKNKVRWWLVTATLCCAMFITGIAFMLPERLGIVHILDAHVIGHCIGVMTALELIGFVWVYGGRTLSYDFEFVLGHKMSPAWLVLWYIAPLFLIAIELWSIFGMAEISPLYEANQDWIHTSGWIVYGVMWLFVIVFAVWQVCQQVDYNVAQKFMSSLKPSRKWGPVDPIYRHGWVRWRDQWQTTGRRDFTLKRRGTKDYTHSIARASAEMSPSGISRPSSVLLSMTQLSASPNDQRRYDSCRDASDATEQQFASWKAPKVRHHLRPAKPKYMS</sequence>
<dbReference type="PANTHER" id="PTHR11616">
    <property type="entry name" value="SODIUM/CHLORIDE DEPENDENT TRANSPORTER"/>
    <property type="match status" value="1"/>
</dbReference>
<evidence type="ECO:0000256" key="9">
    <source>
        <dbReference type="SAM" id="MobiDB-lite"/>
    </source>
</evidence>
<feature type="compositionally biased region" description="Basic residues" evidence="9">
    <location>
        <begin position="384"/>
        <end position="399"/>
    </location>
</feature>
<evidence type="ECO:0000256" key="10">
    <source>
        <dbReference type="SAM" id="Phobius"/>
    </source>
</evidence>
<feature type="transmembrane region" description="Helical" evidence="10">
    <location>
        <begin position="98"/>
        <end position="125"/>
    </location>
</feature>
<feature type="transmembrane region" description="Helical" evidence="10">
    <location>
        <begin position="165"/>
        <end position="187"/>
    </location>
</feature>
<dbReference type="SUPFAM" id="SSF161070">
    <property type="entry name" value="SNF-like"/>
    <property type="match status" value="1"/>
</dbReference>
<feature type="transmembrane region" description="Helical" evidence="10">
    <location>
        <begin position="249"/>
        <end position="267"/>
    </location>
</feature>
<evidence type="ECO:0000256" key="4">
    <source>
        <dbReference type="ARBA" id="ARBA00022692"/>
    </source>
</evidence>
<name>A0ABD0Y0P6_9HEMI</name>
<keyword evidence="6 10" id="KW-1133">Transmembrane helix</keyword>
<keyword evidence="8" id="KW-0915">Sodium</keyword>
<evidence type="ECO:0000256" key="7">
    <source>
        <dbReference type="ARBA" id="ARBA00023136"/>
    </source>
</evidence>
<dbReference type="GO" id="GO:0016020">
    <property type="term" value="C:membrane"/>
    <property type="evidence" value="ECO:0007669"/>
    <property type="project" value="UniProtKB-SubCell"/>
</dbReference>